<dbReference type="InterPro" id="IPR036734">
    <property type="entry name" value="Neur_chan_lig-bd_sf"/>
</dbReference>
<name>A0A833VP94_9HYME</name>
<dbReference type="PROSITE" id="PS00236">
    <property type="entry name" value="NEUROTR_ION_CHANNEL"/>
    <property type="match status" value="1"/>
</dbReference>
<gene>
    <name evidence="4" type="ORF">E2986_00909</name>
</gene>
<evidence type="ECO:0000313" key="4">
    <source>
        <dbReference type="EMBL" id="KAF3426746.1"/>
    </source>
</evidence>
<dbReference type="GO" id="GO:0016020">
    <property type="term" value="C:membrane"/>
    <property type="evidence" value="ECO:0007669"/>
    <property type="project" value="UniProtKB-SubCell"/>
</dbReference>
<keyword evidence="2" id="KW-0472">Membrane</keyword>
<dbReference type="GO" id="GO:0005230">
    <property type="term" value="F:extracellular ligand-gated monoatomic ion channel activity"/>
    <property type="evidence" value="ECO:0007669"/>
    <property type="project" value="InterPro"/>
</dbReference>
<dbReference type="GO" id="GO:0004888">
    <property type="term" value="F:transmembrane signaling receptor activity"/>
    <property type="evidence" value="ECO:0007669"/>
    <property type="project" value="InterPro"/>
</dbReference>
<dbReference type="EMBL" id="WNWW01000291">
    <property type="protein sequence ID" value="KAF3426746.1"/>
    <property type="molecule type" value="Genomic_DNA"/>
</dbReference>
<comment type="caution">
    <text evidence="4">The sequence shown here is derived from an EMBL/GenBank/DDBJ whole genome shotgun (WGS) entry which is preliminary data.</text>
</comment>
<dbReference type="Proteomes" id="UP000655588">
    <property type="component" value="Unassembled WGS sequence"/>
</dbReference>
<accession>A0A833VP94</accession>
<dbReference type="Gene3D" id="2.70.170.10">
    <property type="entry name" value="Neurotransmitter-gated ion-channel ligand-binding domain"/>
    <property type="match status" value="1"/>
</dbReference>
<evidence type="ECO:0000259" key="3">
    <source>
        <dbReference type="Pfam" id="PF02931"/>
    </source>
</evidence>
<organism evidence="4 5">
    <name type="scientific">Frieseomelitta varia</name>
    <dbReference type="NCBI Taxonomy" id="561572"/>
    <lineage>
        <taxon>Eukaryota</taxon>
        <taxon>Metazoa</taxon>
        <taxon>Ecdysozoa</taxon>
        <taxon>Arthropoda</taxon>
        <taxon>Hexapoda</taxon>
        <taxon>Insecta</taxon>
        <taxon>Pterygota</taxon>
        <taxon>Neoptera</taxon>
        <taxon>Endopterygota</taxon>
        <taxon>Hymenoptera</taxon>
        <taxon>Apocrita</taxon>
        <taxon>Aculeata</taxon>
        <taxon>Apoidea</taxon>
        <taxon>Anthophila</taxon>
        <taxon>Apidae</taxon>
        <taxon>Frieseomelitta</taxon>
    </lineage>
</organism>
<dbReference type="InterPro" id="IPR006201">
    <property type="entry name" value="Neur_channel"/>
</dbReference>
<comment type="subcellular location">
    <subcellularLocation>
        <location evidence="1">Membrane</location>
        <topology evidence="1">Multi-pass membrane protein</topology>
    </subcellularLocation>
</comment>
<dbReference type="SUPFAM" id="SSF63712">
    <property type="entry name" value="Nicotinic receptor ligand binding domain-like"/>
    <property type="match status" value="1"/>
</dbReference>
<dbReference type="InterPro" id="IPR018000">
    <property type="entry name" value="Neurotransmitter_ion_chnl_CS"/>
</dbReference>
<feature type="domain" description="Neurotransmitter-gated ion-channel ligand-binding" evidence="3">
    <location>
        <begin position="11"/>
        <end position="163"/>
    </location>
</feature>
<dbReference type="PANTHER" id="PTHR18945">
    <property type="entry name" value="NEUROTRANSMITTER GATED ION CHANNEL"/>
    <property type="match status" value="1"/>
</dbReference>
<dbReference type="InterPro" id="IPR006202">
    <property type="entry name" value="Neur_chan_lig-bd"/>
</dbReference>
<keyword evidence="5" id="KW-1185">Reference proteome</keyword>
<proteinExistence type="predicted"/>
<dbReference type="Pfam" id="PF02931">
    <property type="entry name" value="Neur_chan_LBD"/>
    <property type="match status" value="1"/>
</dbReference>
<evidence type="ECO:0000256" key="1">
    <source>
        <dbReference type="ARBA" id="ARBA00004141"/>
    </source>
</evidence>
<dbReference type="CDD" id="cd18987">
    <property type="entry name" value="LGIC_ECD_anion"/>
    <property type="match status" value="1"/>
</dbReference>
<reference evidence="4" key="1">
    <citation type="submission" date="2019-11" db="EMBL/GenBank/DDBJ databases">
        <title>The nuclear and mitochondrial genomes of Frieseomelitta varia - a highly eusocial stingless bee (Meliponini) with a permanently sterile worker caste.</title>
        <authorList>
            <person name="Freitas F.C.P."/>
            <person name="Lourenco A.P."/>
            <person name="Nunes F.M.F."/>
            <person name="Paschoal A.R."/>
            <person name="Abreu F.C.P."/>
            <person name="Barbin F.O."/>
            <person name="Bataglia L."/>
            <person name="Cardoso-Junior C.A.M."/>
            <person name="Cervoni M.S."/>
            <person name="Silva S.R."/>
            <person name="Dalarmi F."/>
            <person name="Del Lama M.A."/>
            <person name="Depintor T.S."/>
            <person name="Ferreira K.M."/>
            <person name="Goria P.S."/>
            <person name="Jaskot M.C."/>
            <person name="Lago D.C."/>
            <person name="Luna-Lucena D."/>
            <person name="Moda L.M."/>
            <person name="Nascimento L."/>
            <person name="Pedrino M."/>
            <person name="Rabico F.O."/>
            <person name="Sanches F.C."/>
            <person name="Santos D.E."/>
            <person name="Santos C.G."/>
            <person name="Vieira J."/>
            <person name="Lopes T.F."/>
            <person name="Barchuk A.R."/>
            <person name="Hartfelder K."/>
            <person name="Simoes Z.L.P."/>
            <person name="Bitondi M.M.G."/>
            <person name="Pinheiro D.G."/>
        </authorList>
    </citation>
    <scope>NUCLEOTIDE SEQUENCE</scope>
    <source>
        <strain evidence="4">USP_RPSP 00005682</strain>
        <tissue evidence="4">Whole individual</tissue>
    </source>
</reference>
<evidence type="ECO:0000256" key="2">
    <source>
        <dbReference type="ARBA" id="ARBA00023136"/>
    </source>
</evidence>
<sequence>MLNINNSMTQTELLQELTNNCRYDKMIRPPGETNSTDPIHVYTRAYIYTIKSNMAKTLQFDVHIMLQFRYLDNRLKFSNIAPYLTQIHGGKFAHDLIWTPTVYVSNEPSSAIMGSGVKDILVSIDPSGMVILNTRLQATLNCGLRLEKFPFDVQECPLIFESCRML</sequence>
<dbReference type="AlphaFoldDB" id="A0A833VP94"/>
<evidence type="ECO:0000313" key="5">
    <source>
        <dbReference type="Proteomes" id="UP000655588"/>
    </source>
</evidence>
<protein>
    <recommendedName>
        <fullName evidence="3">Neurotransmitter-gated ion-channel ligand-binding domain-containing protein</fullName>
    </recommendedName>
</protein>